<keyword evidence="11" id="KW-1185">Reference proteome</keyword>
<evidence type="ECO:0000256" key="4">
    <source>
        <dbReference type="ARBA" id="ARBA00022989"/>
    </source>
</evidence>
<proteinExistence type="predicted"/>
<name>A0A0C3AN12_SERVB</name>
<evidence type="ECO:0000256" key="1">
    <source>
        <dbReference type="ARBA" id="ARBA00004167"/>
    </source>
</evidence>
<organism evidence="10 11">
    <name type="scientific">Serendipita vermifera MAFF 305830</name>
    <dbReference type="NCBI Taxonomy" id="933852"/>
    <lineage>
        <taxon>Eukaryota</taxon>
        <taxon>Fungi</taxon>
        <taxon>Dikarya</taxon>
        <taxon>Basidiomycota</taxon>
        <taxon>Agaricomycotina</taxon>
        <taxon>Agaricomycetes</taxon>
        <taxon>Sebacinales</taxon>
        <taxon>Serendipitaceae</taxon>
        <taxon>Serendipita</taxon>
    </lineage>
</organism>
<dbReference type="InterPro" id="IPR002889">
    <property type="entry name" value="WSC_carb-bd"/>
</dbReference>
<evidence type="ECO:0000256" key="2">
    <source>
        <dbReference type="ARBA" id="ARBA00022692"/>
    </source>
</evidence>
<dbReference type="HOGENOM" id="CLU_026396_0_0_1"/>
<feature type="compositionally biased region" description="Polar residues" evidence="7">
    <location>
        <begin position="513"/>
        <end position="531"/>
    </location>
</feature>
<dbReference type="STRING" id="933852.A0A0C3AN12"/>
<protein>
    <recommendedName>
        <fullName evidence="9">WSC domain-containing protein</fullName>
    </recommendedName>
</protein>
<dbReference type="SMART" id="SM00321">
    <property type="entry name" value="WSC"/>
    <property type="match status" value="4"/>
</dbReference>
<feature type="region of interest" description="Disordered" evidence="7">
    <location>
        <begin position="513"/>
        <end position="533"/>
    </location>
</feature>
<reference evidence="10 11" key="1">
    <citation type="submission" date="2014-04" db="EMBL/GenBank/DDBJ databases">
        <authorList>
            <consortium name="DOE Joint Genome Institute"/>
            <person name="Kuo A."/>
            <person name="Zuccaro A."/>
            <person name="Kohler A."/>
            <person name="Nagy L.G."/>
            <person name="Floudas D."/>
            <person name="Copeland A."/>
            <person name="Barry K.W."/>
            <person name="Cichocki N."/>
            <person name="Veneault-Fourrey C."/>
            <person name="LaButti K."/>
            <person name="Lindquist E.A."/>
            <person name="Lipzen A."/>
            <person name="Lundell T."/>
            <person name="Morin E."/>
            <person name="Murat C."/>
            <person name="Sun H."/>
            <person name="Tunlid A."/>
            <person name="Henrissat B."/>
            <person name="Grigoriev I.V."/>
            <person name="Hibbett D.S."/>
            <person name="Martin F."/>
            <person name="Nordberg H.P."/>
            <person name="Cantor M.N."/>
            <person name="Hua S.X."/>
        </authorList>
    </citation>
    <scope>NUCLEOTIDE SEQUENCE [LARGE SCALE GENOMIC DNA]</scope>
    <source>
        <strain evidence="10 11">MAFF 305830</strain>
    </source>
</reference>
<dbReference type="Pfam" id="PF01822">
    <property type="entry name" value="WSC"/>
    <property type="match status" value="3"/>
</dbReference>
<evidence type="ECO:0000259" key="9">
    <source>
        <dbReference type="PROSITE" id="PS51212"/>
    </source>
</evidence>
<keyword evidence="6" id="KW-0325">Glycoprotein</keyword>
<dbReference type="AlphaFoldDB" id="A0A0C3AN12"/>
<feature type="chain" id="PRO_5002161210" description="WSC domain-containing protein" evidence="8">
    <location>
        <begin position="19"/>
        <end position="604"/>
    </location>
</feature>
<keyword evidence="2" id="KW-0812">Transmembrane</keyword>
<sequence>MLISTLSSLLPFLLVVNALPFESSSAKRDAPIGARNGALDTRGHDHSESNWVPLGCYVDTVHPRVLKGAQTVSDTEMTNEYCQQFCQSHGFSIAGTEWSKECFCDNDLDITLIADNANCDMSCTGGAEICGGGERLTVWKNVPPPPEDWEDQGCYYDSIAHRALPTQIQLNHVTVEKCTTACLDGGFKYAGVEYGSVICGNEIITGSGNIGTSAPDGCNMLNVYSHTVPTQVPSVGDWTLKGCYSDAVSNRALPVRPSVDGGMTVEKCTDKCFSLDCSSEIATYPNSGSPVTDGCDMPCEGAPRTEICGGSDRLTLYEYNGSGLPPAPTELASYNEFTSKGCYVDSVNARVLTPNTDAQTPMTVGNCVDACSAAGFTVAGLEYSSVYCGNALPPQSTTQGCVMACAGDSAHLCGGPDRLNVYQKEEAPVIRHYRIRTVRASTGDFLGYVAQNLGPFNLPTYTTDVAAAAVYEIDGDATSVVPFSLHQLNAPDANHQYIGPYEGTPNYKIIGTISKTNPGDTKQPTGSTRSGDSLGESAVFSLDAVTSQLTQIWVQDNGVAVPTFPYYYGSGTTGYFMAVVNEASFQSIFSIAVKLNWYLEEVTP</sequence>
<dbReference type="OrthoDB" id="5985073at2759"/>
<feature type="signal peptide" evidence="8">
    <location>
        <begin position="1"/>
        <end position="18"/>
    </location>
</feature>
<evidence type="ECO:0000256" key="8">
    <source>
        <dbReference type="SAM" id="SignalP"/>
    </source>
</evidence>
<reference evidence="11" key="2">
    <citation type="submission" date="2015-01" db="EMBL/GenBank/DDBJ databases">
        <title>Evolutionary Origins and Diversification of the Mycorrhizal Mutualists.</title>
        <authorList>
            <consortium name="DOE Joint Genome Institute"/>
            <consortium name="Mycorrhizal Genomics Consortium"/>
            <person name="Kohler A."/>
            <person name="Kuo A."/>
            <person name="Nagy L.G."/>
            <person name="Floudas D."/>
            <person name="Copeland A."/>
            <person name="Barry K.W."/>
            <person name="Cichocki N."/>
            <person name="Veneault-Fourrey C."/>
            <person name="LaButti K."/>
            <person name="Lindquist E.A."/>
            <person name="Lipzen A."/>
            <person name="Lundell T."/>
            <person name="Morin E."/>
            <person name="Murat C."/>
            <person name="Riley R."/>
            <person name="Ohm R."/>
            <person name="Sun H."/>
            <person name="Tunlid A."/>
            <person name="Henrissat B."/>
            <person name="Grigoriev I.V."/>
            <person name="Hibbett D.S."/>
            <person name="Martin F."/>
        </authorList>
    </citation>
    <scope>NUCLEOTIDE SEQUENCE [LARGE SCALE GENOMIC DNA]</scope>
    <source>
        <strain evidence="11">MAFF 305830</strain>
    </source>
</reference>
<evidence type="ECO:0000313" key="11">
    <source>
        <dbReference type="Proteomes" id="UP000054097"/>
    </source>
</evidence>
<dbReference type="PANTHER" id="PTHR24269">
    <property type="entry name" value="KREMEN PROTEIN"/>
    <property type="match status" value="1"/>
</dbReference>
<evidence type="ECO:0000313" key="10">
    <source>
        <dbReference type="EMBL" id="KIM25970.1"/>
    </source>
</evidence>
<dbReference type="GO" id="GO:0005886">
    <property type="term" value="C:plasma membrane"/>
    <property type="evidence" value="ECO:0007669"/>
    <property type="project" value="TreeGrafter"/>
</dbReference>
<evidence type="ECO:0000256" key="6">
    <source>
        <dbReference type="ARBA" id="ARBA00023180"/>
    </source>
</evidence>
<feature type="domain" description="WSC" evidence="9">
    <location>
        <begin position="237"/>
        <end position="320"/>
    </location>
</feature>
<evidence type="ECO:0000256" key="7">
    <source>
        <dbReference type="SAM" id="MobiDB-lite"/>
    </source>
</evidence>
<dbReference type="EMBL" id="KN824310">
    <property type="protein sequence ID" value="KIM25970.1"/>
    <property type="molecule type" value="Genomic_DNA"/>
</dbReference>
<comment type="subcellular location">
    <subcellularLocation>
        <location evidence="1">Membrane</location>
        <topology evidence="1">Single-pass membrane protein</topology>
    </subcellularLocation>
</comment>
<dbReference type="InterPro" id="IPR051836">
    <property type="entry name" value="Kremen_rcpt"/>
</dbReference>
<keyword evidence="4" id="KW-1133">Transmembrane helix</keyword>
<gene>
    <name evidence="10" type="ORF">M408DRAFT_330946</name>
</gene>
<evidence type="ECO:0000256" key="3">
    <source>
        <dbReference type="ARBA" id="ARBA00022729"/>
    </source>
</evidence>
<dbReference type="PROSITE" id="PS51212">
    <property type="entry name" value="WSC"/>
    <property type="match status" value="3"/>
</dbReference>
<evidence type="ECO:0000256" key="5">
    <source>
        <dbReference type="ARBA" id="ARBA00023136"/>
    </source>
</evidence>
<accession>A0A0C3AN12</accession>
<dbReference type="PANTHER" id="PTHR24269:SF16">
    <property type="entry name" value="PROTEIN SLG1"/>
    <property type="match status" value="1"/>
</dbReference>
<dbReference type="Proteomes" id="UP000054097">
    <property type="component" value="Unassembled WGS sequence"/>
</dbReference>
<feature type="domain" description="WSC" evidence="9">
    <location>
        <begin position="50"/>
        <end position="142"/>
    </location>
</feature>
<keyword evidence="5" id="KW-0472">Membrane</keyword>
<keyword evidence="3 8" id="KW-0732">Signal</keyword>
<feature type="domain" description="WSC" evidence="9">
    <location>
        <begin position="336"/>
        <end position="425"/>
    </location>
</feature>